<dbReference type="PROSITE" id="PS50198">
    <property type="entry name" value="PPIC_PPIASE_2"/>
    <property type="match status" value="1"/>
</dbReference>
<dbReference type="InterPro" id="IPR023058">
    <property type="entry name" value="PPIase_PpiC_CS"/>
</dbReference>
<dbReference type="InterPro" id="IPR000297">
    <property type="entry name" value="PPIase_PpiC"/>
</dbReference>
<dbReference type="RefSeq" id="WP_131906000.1">
    <property type="nucleotide sequence ID" value="NZ_BAAAFU010000004.1"/>
</dbReference>
<dbReference type="Gene3D" id="3.10.50.40">
    <property type="match status" value="1"/>
</dbReference>
<accession>A0A4R1F707</accession>
<dbReference type="InterPro" id="IPR046357">
    <property type="entry name" value="PPIase_dom_sf"/>
</dbReference>
<dbReference type="PROSITE" id="PS01096">
    <property type="entry name" value="PPIC_PPIASE_1"/>
    <property type="match status" value="1"/>
</dbReference>
<protein>
    <recommendedName>
        <fullName evidence="3">peptidylprolyl isomerase</fullName>
        <ecNumber evidence="3">5.2.1.8</ecNumber>
    </recommendedName>
</protein>
<dbReference type="AlphaFoldDB" id="A0A4R1F707"/>
<evidence type="ECO:0000256" key="1">
    <source>
        <dbReference type="ARBA" id="ARBA00000971"/>
    </source>
</evidence>
<dbReference type="EMBL" id="SMFQ01000003">
    <property type="protein sequence ID" value="TCJ87748.1"/>
    <property type="molecule type" value="Genomic_DNA"/>
</dbReference>
<comment type="caution">
    <text evidence="8">The sequence shown here is derived from an EMBL/GenBank/DDBJ whole genome shotgun (WGS) entry which is preliminary data.</text>
</comment>
<comment type="similarity">
    <text evidence="2">Belongs to the PpiC/parvulin rotamase family.</text>
</comment>
<dbReference type="Pfam" id="PF00639">
    <property type="entry name" value="Rotamase"/>
    <property type="match status" value="1"/>
</dbReference>
<sequence>MLTMKKSLLATSILGLSISMAGMFTLHADEKAETDVVIATVNGDKIMKSTLDGYMEILKKSGKGDQEAAVNDLVATEIALQEAKKTDILERPETKKAISDFTRNILLKTWTKEKVESFDIKDEDIKAAYDERVTKLASKEFNARHILVKTEDEAKAVIKEVADGADFAKVAKEKSTGPSGSNGGSLGWFKAQTMVPAFANAVKEMSKGDVSKEPVKTQFGYHVIKLEDSRDAKLPTLESLKPQLTRVISQKQMLAYMENLKKDADIKLTLPEVEKAEAKTEEKAEEKKD</sequence>
<evidence type="ECO:0000259" key="7">
    <source>
        <dbReference type="PROSITE" id="PS50198"/>
    </source>
</evidence>
<dbReference type="InterPro" id="IPR027304">
    <property type="entry name" value="Trigger_fact/SurA_dom_sf"/>
</dbReference>
<feature type="domain" description="PpiC" evidence="7">
    <location>
        <begin position="138"/>
        <end position="228"/>
    </location>
</feature>
<dbReference type="InterPro" id="IPR050245">
    <property type="entry name" value="PrsA_foldase"/>
</dbReference>
<dbReference type="EC" id="5.2.1.8" evidence="3"/>
<dbReference type="Proteomes" id="UP000294887">
    <property type="component" value="Unassembled WGS sequence"/>
</dbReference>
<evidence type="ECO:0000256" key="2">
    <source>
        <dbReference type="ARBA" id="ARBA00007656"/>
    </source>
</evidence>
<keyword evidence="9" id="KW-1185">Reference proteome</keyword>
<dbReference type="OrthoDB" id="14196at2"/>
<reference evidence="8 9" key="1">
    <citation type="submission" date="2019-03" db="EMBL/GenBank/DDBJ databases">
        <title>Genomic Encyclopedia of Type Strains, Phase IV (KMG-IV): sequencing the most valuable type-strain genomes for metagenomic binning, comparative biology and taxonomic classification.</title>
        <authorList>
            <person name="Goeker M."/>
        </authorList>
    </citation>
    <scope>NUCLEOTIDE SEQUENCE [LARGE SCALE GENOMIC DNA]</scope>
    <source>
        <strain evidence="8 9">DSM 24830</strain>
    </source>
</reference>
<dbReference type="SUPFAM" id="SSF54534">
    <property type="entry name" value="FKBP-like"/>
    <property type="match status" value="1"/>
</dbReference>
<keyword evidence="5 8" id="KW-0413">Isomerase</keyword>
<feature type="signal peptide" evidence="6">
    <location>
        <begin position="1"/>
        <end position="28"/>
    </location>
</feature>
<evidence type="ECO:0000256" key="5">
    <source>
        <dbReference type="PROSITE-ProRule" id="PRU00278"/>
    </source>
</evidence>
<evidence type="ECO:0000256" key="4">
    <source>
        <dbReference type="ARBA" id="ARBA00023110"/>
    </source>
</evidence>
<feature type="chain" id="PRO_5020210295" description="peptidylprolyl isomerase" evidence="6">
    <location>
        <begin position="29"/>
        <end position="289"/>
    </location>
</feature>
<keyword evidence="6" id="KW-0732">Signal</keyword>
<evidence type="ECO:0000256" key="3">
    <source>
        <dbReference type="ARBA" id="ARBA00013194"/>
    </source>
</evidence>
<gene>
    <name evidence="8" type="ORF">EV695_2263</name>
</gene>
<organism evidence="8 9">
    <name type="scientific">Cocleimonas flava</name>
    <dbReference type="NCBI Taxonomy" id="634765"/>
    <lineage>
        <taxon>Bacteria</taxon>
        <taxon>Pseudomonadati</taxon>
        <taxon>Pseudomonadota</taxon>
        <taxon>Gammaproteobacteria</taxon>
        <taxon>Thiotrichales</taxon>
        <taxon>Thiotrichaceae</taxon>
        <taxon>Cocleimonas</taxon>
    </lineage>
</organism>
<proteinExistence type="inferred from homology"/>
<evidence type="ECO:0000313" key="9">
    <source>
        <dbReference type="Proteomes" id="UP000294887"/>
    </source>
</evidence>
<keyword evidence="4 5" id="KW-0697">Rotamase</keyword>
<dbReference type="PANTHER" id="PTHR47245">
    <property type="entry name" value="PEPTIDYLPROLYL ISOMERASE"/>
    <property type="match status" value="1"/>
</dbReference>
<name>A0A4R1F707_9GAMM</name>
<evidence type="ECO:0000256" key="6">
    <source>
        <dbReference type="SAM" id="SignalP"/>
    </source>
</evidence>
<evidence type="ECO:0000313" key="8">
    <source>
        <dbReference type="EMBL" id="TCJ87748.1"/>
    </source>
</evidence>
<dbReference type="PANTHER" id="PTHR47245:SF2">
    <property type="entry name" value="PEPTIDYL-PROLYL CIS-TRANS ISOMERASE HP_0175-RELATED"/>
    <property type="match status" value="1"/>
</dbReference>
<comment type="catalytic activity">
    <reaction evidence="1">
        <text>[protein]-peptidylproline (omega=180) = [protein]-peptidylproline (omega=0)</text>
        <dbReference type="Rhea" id="RHEA:16237"/>
        <dbReference type="Rhea" id="RHEA-COMP:10747"/>
        <dbReference type="Rhea" id="RHEA-COMP:10748"/>
        <dbReference type="ChEBI" id="CHEBI:83833"/>
        <dbReference type="ChEBI" id="CHEBI:83834"/>
        <dbReference type="EC" id="5.2.1.8"/>
    </reaction>
</comment>
<dbReference type="SUPFAM" id="SSF109998">
    <property type="entry name" value="Triger factor/SurA peptide-binding domain-like"/>
    <property type="match status" value="1"/>
</dbReference>
<dbReference type="GO" id="GO:0003755">
    <property type="term" value="F:peptidyl-prolyl cis-trans isomerase activity"/>
    <property type="evidence" value="ECO:0007669"/>
    <property type="project" value="UniProtKB-KW"/>
</dbReference>